<evidence type="ECO:0000313" key="2">
    <source>
        <dbReference type="EMBL" id="WNG48054.1"/>
    </source>
</evidence>
<accession>A0ABY9WY24</accession>
<dbReference type="SUPFAM" id="SSF56281">
    <property type="entry name" value="Metallo-hydrolase/oxidoreductase"/>
    <property type="match status" value="1"/>
</dbReference>
<protein>
    <submittedName>
        <fullName evidence="2">MBL fold metallo-hydrolase</fullName>
    </submittedName>
</protein>
<dbReference type="SMART" id="SM00849">
    <property type="entry name" value="Lactamase_B"/>
    <property type="match status" value="1"/>
</dbReference>
<dbReference type="Pfam" id="PF12706">
    <property type="entry name" value="Lactamase_B_2"/>
    <property type="match status" value="1"/>
</dbReference>
<evidence type="ECO:0000313" key="3">
    <source>
        <dbReference type="Proteomes" id="UP001611383"/>
    </source>
</evidence>
<dbReference type="Proteomes" id="UP001611383">
    <property type="component" value="Chromosome"/>
</dbReference>
<proteinExistence type="predicted"/>
<reference evidence="2 3" key="1">
    <citation type="submission" date="2019-08" db="EMBL/GenBank/DDBJ databases">
        <title>Archangium and Cystobacter genomes.</title>
        <authorList>
            <person name="Chen I.-C.K."/>
            <person name="Wielgoss S."/>
        </authorList>
    </citation>
    <scope>NUCLEOTIDE SEQUENCE [LARGE SCALE GENOMIC DNA]</scope>
    <source>
        <strain evidence="2 3">Cbm 6</strain>
    </source>
</reference>
<gene>
    <name evidence="2" type="ORF">F0U60_30870</name>
</gene>
<dbReference type="EMBL" id="CP043494">
    <property type="protein sequence ID" value="WNG48054.1"/>
    <property type="molecule type" value="Genomic_DNA"/>
</dbReference>
<keyword evidence="3" id="KW-1185">Reference proteome</keyword>
<feature type="domain" description="Metallo-beta-lactamase" evidence="1">
    <location>
        <begin position="41"/>
        <end position="234"/>
    </location>
</feature>
<dbReference type="InterPro" id="IPR001279">
    <property type="entry name" value="Metallo-B-lactamas"/>
</dbReference>
<dbReference type="PANTHER" id="PTHR42663">
    <property type="entry name" value="HYDROLASE C777.06C-RELATED-RELATED"/>
    <property type="match status" value="1"/>
</dbReference>
<dbReference type="CDD" id="cd07715">
    <property type="entry name" value="TaR3-like_MBL-fold"/>
    <property type="match status" value="1"/>
</dbReference>
<dbReference type="RefSeq" id="WP_395805096.1">
    <property type="nucleotide sequence ID" value="NZ_CP043494.1"/>
</dbReference>
<sequence>MAEDEQGRTTAEARVPFHVRFWGVRGSIPAPGPKTQRYGGNTPCVEVRCGDELFIFDLGTGVRVLGEELLAAGGPTRASIFLSHYHYDHLQGLPFFTPIFIPRFAFTVYGAPREGRSVKEVLSGQMVHPYFPVTAEDTFKAQLTYKDLGSGQQLELGPARIHTLDLNHPGGNLGYRVECGGRSVVYATDVEVGCEKDTELVEFARDADMLIIDAMYTEDEYRGRKGSAKIGWGHSTWESAVETANKSKVKKLVLFHHDPKRDDDAMDRFVEEVRKHRPETIAAVESEILKL</sequence>
<dbReference type="Gene3D" id="3.60.15.10">
    <property type="entry name" value="Ribonuclease Z/Hydroxyacylglutathione hydrolase-like"/>
    <property type="match status" value="1"/>
</dbReference>
<dbReference type="PANTHER" id="PTHR42663:SF4">
    <property type="entry name" value="SLL1036 PROTEIN"/>
    <property type="match status" value="1"/>
</dbReference>
<name>A0ABY9WY24_9BACT</name>
<evidence type="ECO:0000259" key="1">
    <source>
        <dbReference type="SMART" id="SM00849"/>
    </source>
</evidence>
<dbReference type="InterPro" id="IPR036866">
    <property type="entry name" value="RibonucZ/Hydroxyglut_hydro"/>
</dbReference>
<organism evidence="2 3">
    <name type="scientific">Archangium minus</name>
    <dbReference type="NCBI Taxonomy" id="83450"/>
    <lineage>
        <taxon>Bacteria</taxon>
        <taxon>Pseudomonadati</taxon>
        <taxon>Myxococcota</taxon>
        <taxon>Myxococcia</taxon>
        <taxon>Myxococcales</taxon>
        <taxon>Cystobacterineae</taxon>
        <taxon>Archangiaceae</taxon>
        <taxon>Archangium</taxon>
    </lineage>
</organism>